<comment type="subunit">
    <text evidence="1">Homodimer.</text>
</comment>
<evidence type="ECO:0000256" key="3">
    <source>
        <dbReference type="ARBA" id="ARBA00023239"/>
    </source>
</evidence>
<proteinExistence type="predicted"/>
<dbReference type="InterPro" id="IPR011051">
    <property type="entry name" value="RmlC_Cupin_sf"/>
</dbReference>
<gene>
    <name evidence="5" type="ORF">RS694_10945</name>
</gene>
<keyword evidence="2" id="KW-0659">Purine metabolism</keyword>
<evidence type="ECO:0000256" key="4">
    <source>
        <dbReference type="ARBA" id="ARBA00047684"/>
    </source>
</evidence>
<dbReference type="CDD" id="cd20298">
    <property type="entry name" value="cupin_UAH"/>
    <property type="match status" value="1"/>
</dbReference>
<dbReference type="Gene3D" id="2.60.120.480">
    <property type="entry name" value="Ureidoglycolate hydrolase"/>
    <property type="match status" value="1"/>
</dbReference>
<dbReference type="SUPFAM" id="SSF51182">
    <property type="entry name" value="RmlC-like cupins"/>
    <property type="match status" value="1"/>
</dbReference>
<evidence type="ECO:0000313" key="5">
    <source>
        <dbReference type="EMBL" id="APW44816.1"/>
    </source>
</evidence>
<dbReference type="Pfam" id="PF04115">
    <property type="entry name" value="Ureidogly_lyase"/>
    <property type="match status" value="1"/>
</dbReference>
<protein>
    <submittedName>
        <fullName evidence="5">Ureidoglycolate hydrolase</fullName>
    </submittedName>
</protein>
<dbReference type="InterPro" id="IPR024060">
    <property type="entry name" value="Ureidoglycolate_lyase_dom_sf"/>
</dbReference>
<dbReference type="Proteomes" id="UP000186110">
    <property type="component" value="Chromosome"/>
</dbReference>
<keyword evidence="3" id="KW-0456">Lyase</keyword>
<dbReference type="GO" id="GO:0000256">
    <property type="term" value="P:allantoin catabolic process"/>
    <property type="evidence" value="ECO:0007669"/>
    <property type="project" value="InterPro"/>
</dbReference>
<keyword evidence="6" id="KW-1185">Reference proteome</keyword>
<sequence length="170" mass="18649">METNRHPIRVEALTAAAFAPFGDVIAVGDAARQFSINEGFATRFHDLAHIDVLDQGGRPILNIFRATPRVLPMQLRVMERHPLGSQAFMPLSSTPYLVVVAPASPTLVPEQIRCFLAQAGQGVNYAKGTWHHPLIATERASDFLVVDRGGRAEDHNLDEVDVLALGYWIG</sequence>
<evidence type="ECO:0000256" key="1">
    <source>
        <dbReference type="ARBA" id="ARBA00011738"/>
    </source>
</evidence>
<accession>A0A1P8KFQ1</accession>
<dbReference type="EMBL" id="CP019239">
    <property type="protein sequence ID" value="APW44816.1"/>
    <property type="molecule type" value="Genomic_DNA"/>
</dbReference>
<organism evidence="5 6">
    <name type="scientific">Rhodoferax saidenbachensis</name>
    <dbReference type="NCBI Taxonomy" id="1484693"/>
    <lineage>
        <taxon>Bacteria</taxon>
        <taxon>Pseudomonadati</taxon>
        <taxon>Pseudomonadota</taxon>
        <taxon>Betaproteobacteria</taxon>
        <taxon>Burkholderiales</taxon>
        <taxon>Comamonadaceae</taxon>
        <taxon>Rhodoferax</taxon>
    </lineage>
</organism>
<dbReference type="PANTHER" id="PTHR21221">
    <property type="entry name" value="UREIDOGLYCOLATE HYDROLASE"/>
    <property type="match status" value="1"/>
</dbReference>
<dbReference type="GO" id="GO:0004848">
    <property type="term" value="F:ureidoglycolate hydrolase activity"/>
    <property type="evidence" value="ECO:0007669"/>
    <property type="project" value="InterPro"/>
</dbReference>
<dbReference type="NCBIfam" id="NF009932">
    <property type="entry name" value="PRK13395.1"/>
    <property type="match status" value="1"/>
</dbReference>
<dbReference type="STRING" id="1484693.RS694_10945"/>
<keyword evidence="5" id="KW-0378">Hydrolase</keyword>
<comment type="catalytic activity">
    <reaction evidence="4">
        <text>(S)-ureidoglycolate = urea + glyoxylate</text>
        <dbReference type="Rhea" id="RHEA:11304"/>
        <dbReference type="ChEBI" id="CHEBI:16199"/>
        <dbReference type="ChEBI" id="CHEBI:36655"/>
        <dbReference type="ChEBI" id="CHEBI:57296"/>
        <dbReference type="EC" id="4.3.2.3"/>
    </reaction>
</comment>
<dbReference type="GO" id="GO:0006144">
    <property type="term" value="P:purine nucleobase metabolic process"/>
    <property type="evidence" value="ECO:0007669"/>
    <property type="project" value="UniProtKB-KW"/>
</dbReference>
<dbReference type="AlphaFoldDB" id="A0A1P8KFQ1"/>
<dbReference type="InterPro" id="IPR047233">
    <property type="entry name" value="UAH_cupin"/>
</dbReference>
<dbReference type="GO" id="GO:0050385">
    <property type="term" value="F:ureidoglycolate lyase activity"/>
    <property type="evidence" value="ECO:0007669"/>
    <property type="project" value="UniProtKB-EC"/>
</dbReference>
<evidence type="ECO:0000313" key="6">
    <source>
        <dbReference type="Proteomes" id="UP000186110"/>
    </source>
</evidence>
<dbReference type="PIRSF" id="PIRSF017306">
    <property type="entry name" value="Ureidogly_hydro"/>
    <property type="match status" value="1"/>
</dbReference>
<evidence type="ECO:0000256" key="2">
    <source>
        <dbReference type="ARBA" id="ARBA00022631"/>
    </source>
</evidence>
<dbReference type="PANTHER" id="PTHR21221:SF1">
    <property type="entry name" value="UREIDOGLYCOLATE LYASE"/>
    <property type="match status" value="1"/>
</dbReference>
<name>A0A1P8KFQ1_9BURK</name>
<dbReference type="eggNOG" id="COG3194">
    <property type="taxonomic scope" value="Bacteria"/>
</dbReference>
<dbReference type="InterPro" id="IPR007247">
    <property type="entry name" value="Ureidogly_lyase"/>
</dbReference>
<reference evidence="5 6" key="1">
    <citation type="submission" date="2017-01" db="EMBL/GenBank/DDBJ databases">
        <authorList>
            <person name="Mah S.A."/>
            <person name="Swanson W.J."/>
            <person name="Moy G.W."/>
            <person name="Vacquier V.D."/>
        </authorList>
    </citation>
    <scope>NUCLEOTIDE SEQUENCE [LARGE SCALE GENOMIC DNA]</scope>
    <source>
        <strain evidence="5 6">DSM 22694</strain>
    </source>
</reference>
<dbReference type="KEGG" id="rsb:RS694_10945"/>